<evidence type="ECO:0000313" key="6">
    <source>
        <dbReference type="EMBL" id="HCK23853.1"/>
    </source>
</evidence>
<evidence type="ECO:0000256" key="4">
    <source>
        <dbReference type="SAM" id="SignalP"/>
    </source>
</evidence>
<feature type="domain" description="TNase-like" evidence="5">
    <location>
        <begin position="21"/>
        <end position="143"/>
    </location>
</feature>
<dbReference type="PANTHER" id="PTHR12302">
    <property type="entry name" value="EBNA2 BINDING PROTEIN P100"/>
    <property type="match status" value="1"/>
</dbReference>
<dbReference type="Pfam" id="PF00565">
    <property type="entry name" value="SNase"/>
    <property type="match status" value="1"/>
</dbReference>
<feature type="signal peptide" evidence="4">
    <location>
        <begin position="1"/>
        <end position="19"/>
    </location>
</feature>
<sequence>MRFTTIILLLFLLCNCTIAQTTIHGRSVNVADGDTFTLLDDNNTQHRIRLDGIDAPERGQAFGNRSREYLANMIVGKRLSVSFTEKDRYGRILGKVSTDSIHDVNLCMIKSGMAWHYSYFNSEKEYADAEKDARMKKTGLWVDKNPLNPYEFRKSKNAKNNH</sequence>
<evidence type="ECO:0000313" key="7">
    <source>
        <dbReference type="Proteomes" id="UP000263098"/>
    </source>
</evidence>
<proteinExistence type="predicted"/>
<comment type="caution">
    <text evidence="6">The sequence shown here is derived from an EMBL/GenBank/DDBJ whole genome shotgun (WGS) entry which is preliminary data.</text>
</comment>
<dbReference type="Proteomes" id="UP000263098">
    <property type="component" value="Unassembled WGS sequence"/>
</dbReference>
<evidence type="ECO:0000259" key="5">
    <source>
        <dbReference type="PROSITE" id="PS50830"/>
    </source>
</evidence>
<reference evidence="6 7" key="1">
    <citation type="journal article" date="2018" name="Nat. Biotechnol.">
        <title>A standardized bacterial taxonomy based on genome phylogeny substantially revises the tree of life.</title>
        <authorList>
            <person name="Parks D.H."/>
            <person name="Chuvochina M."/>
            <person name="Waite D.W."/>
            <person name="Rinke C."/>
            <person name="Skarshewski A."/>
            <person name="Chaumeil P.A."/>
            <person name="Hugenholtz P."/>
        </authorList>
    </citation>
    <scope>NUCLEOTIDE SEQUENCE [LARGE SCALE GENOMIC DNA]</scope>
    <source>
        <strain evidence="6">UBA9667</strain>
    </source>
</reference>
<evidence type="ECO:0000256" key="1">
    <source>
        <dbReference type="ARBA" id="ARBA00022722"/>
    </source>
</evidence>
<evidence type="ECO:0000256" key="2">
    <source>
        <dbReference type="ARBA" id="ARBA00022759"/>
    </source>
</evidence>
<organism evidence="6 7">
    <name type="scientific">Bacteroides graminisolvens</name>
    <dbReference type="NCBI Taxonomy" id="477666"/>
    <lineage>
        <taxon>Bacteria</taxon>
        <taxon>Pseudomonadati</taxon>
        <taxon>Bacteroidota</taxon>
        <taxon>Bacteroidia</taxon>
        <taxon>Bacteroidales</taxon>
        <taxon>Bacteroidaceae</taxon>
        <taxon>Bacteroides</taxon>
    </lineage>
</organism>
<keyword evidence="1" id="KW-0540">Nuclease</keyword>
<dbReference type="InterPro" id="IPR035437">
    <property type="entry name" value="SNase_OB-fold_sf"/>
</dbReference>
<gene>
    <name evidence="6" type="ORF">DHW31_03565</name>
</gene>
<keyword evidence="2" id="KW-0255">Endonuclease</keyword>
<dbReference type="SMART" id="SM00318">
    <property type="entry name" value="SNc"/>
    <property type="match status" value="1"/>
</dbReference>
<name>A0A3D2SC66_9BACE</name>
<evidence type="ECO:0000256" key="3">
    <source>
        <dbReference type="ARBA" id="ARBA00022801"/>
    </source>
</evidence>
<dbReference type="Gene3D" id="2.40.50.90">
    <property type="match status" value="1"/>
</dbReference>
<dbReference type="GO" id="GO:0016787">
    <property type="term" value="F:hydrolase activity"/>
    <property type="evidence" value="ECO:0007669"/>
    <property type="project" value="UniProtKB-KW"/>
</dbReference>
<feature type="chain" id="PRO_5017748117" evidence="4">
    <location>
        <begin position="20"/>
        <end position="162"/>
    </location>
</feature>
<keyword evidence="3" id="KW-0378">Hydrolase</keyword>
<dbReference type="GO" id="GO:0004519">
    <property type="term" value="F:endonuclease activity"/>
    <property type="evidence" value="ECO:0007669"/>
    <property type="project" value="UniProtKB-KW"/>
</dbReference>
<dbReference type="SUPFAM" id="SSF50199">
    <property type="entry name" value="Staphylococcal nuclease"/>
    <property type="match status" value="1"/>
</dbReference>
<keyword evidence="4" id="KW-0732">Signal</keyword>
<dbReference type="InterPro" id="IPR016071">
    <property type="entry name" value="Staphylococal_nuclease_OB-fold"/>
</dbReference>
<accession>A0A3D2SC66</accession>
<dbReference type="PANTHER" id="PTHR12302:SF3">
    <property type="entry name" value="SERINE_THREONINE-PROTEIN KINASE 31"/>
    <property type="match status" value="1"/>
</dbReference>
<dbReference type="EMBL" id="DPVG01000131">
    <property type="protein sequence ID" value="HCK23853.1"/>
    <property type="molecule type" value="Genomic_DNA"/>
</dbReference>
<dbReference type="PROSITE" id="PS50830">
    <property type="entry name" value="TNASE_3"/>
    <property type="match status" value="1"/>
</dbReference>
<protein>
    <submittedName>
        <fullName evidence="6">Nuclease</fullName>
    </submittedName>
</protein>
<dbReference type="AlphaFoldDB" id="A0A3D2SC66"/>